<keyword evidence="3" id="KW-1185">Reference proteome</keyword>
<dbReference type="PANTHER" id="PTHR33608">
    <property type="entry name" value="BLL2464 PROTEIN"/>
    <property type="match status" value="1"/>
</dbReference>
<dbReference type="PANTHER" id="PTHR33608:SF12">
    <property type="entry name" value="DUF58 DOMAIN-CONTAINING PROTEIN"/>
    <property type="match status" value="1"/>
</dbReference>
<sequence length="320" mass="35904">MANQHTNGQGAGAYVSVDDLLQLRYLSRDLTLENRKKSSAAGDGDSRTHFRGRGMEFAEVRPYQPGDDIRNIDWRVTARTTETFTKLFQEERERPVFIVVDQRSPMFFGSVNVFKSVYAAQIAGVIAWVAMQNNDRIGALLFADDQQKDLRARRGKHAVLALLNQLQEFNHRLSSPQPRAGTTQSYEIFTDIRRVAKPGSAVFVISDCHDFDESCEKPLAQLARHTDVTLFQVFDPLETALPTASQLTVSNGEDRLGITPSSQFRQAFASQFHAHQELVQTSCRNSGTRFIRANIGTQVDILMRDIFVGRRSRSTPGGHA</sequence>
<dbReference type="AlphaFoldDB" id="C5BKZ6"/>
<evidence type="ECO:0000313" key="2">
    <source>
        <dbReference type="EMBL" id="ACR14013.1"/>
    </source>
</evidence>
<dbReference type="SUPFAM" id="SSF53300">
    <property type="entry name" value="vWA-like"/>
    <property type="match status" value="1"/>
</dbReference>
<reference evidence="2 3" key="1">
    <citation type="journal article" date="2009" name="PLoS ONE">
        <title>The complete genome of Teredinibacter turnerae T7901: an intracellular endosymbiont of marine wood-boring bivalves (shipworms).</title>
        <authorList>
            <person name="Yang J.C."/>
            <person name="Madupu R."/>
            <person name="Durkin A.S."/>
            <person name="Ekborg N.A."/>
            <person name="Pedamallu C.S."/>
            <person name="Hostetler J.B."/>
            <person name="Radune D."/>
            <person name="Toms B.S."/>
            <person name="Henrissat B."/>
            <person name="Coutinho P.M."/>
            <person name="Schwarz S."/>
            <person name="Field L."/>
            <person name="Trindade-Silva A.E."/>
            <person name="Soares C.A.G."/>
            <person name="Elshahawi S."/>
            <person name="Hanora A."/>
            <person name="Schmidt E.W."/>
            <person name="Haygood M.G."/>
            <person name="Posfai J."/>
            <person name="Benner J."/>
            <person name="Madinger C."/>
            <person name="Nove J."/>
            <person name="Anton B."/>
            <person name="Chaudhary K."/>
            <person name="Foster J."/>
            <person name="Holman A."/>
            <person name="Kumar S."/>
            <person name="Lessard P.A."/>
            <person name="Luyten Y.A."/>
            <person name="Slatko B."/>
            <person name="Wood N."/>
            <person name="Wu B."/>
            <person name="Teplitski M."/>
            <person name="Mougous J.D."/>
            <person name="Ward N."/>
            <person name="Eisen J.A."/>
            <person name="Badger J.H."/>
            <person name="Distel D.L."/>
        </authorList>
    </citation>
    <scope>NUCLEOTIDE SEQUENCE [LARGE SCALE GENOMIC DNA]</scope>
    <source>
        <strain evidence="3">ATCC 39867 / T7901</strain>
    </source>
</reference>
<proteinExistence type="predicted"/>
<name>C5BKZ6_TERTT</name>
<dbReference type="eggNOG" id="COG1721">
    <property type="taxonomic scope" value="Bacteria"/>
</dbReference>
<dbReference type="RefSeq" id="WP_015820128.1">
    <property type="nucleotide sequence ID" value="NC_012997.1"/>
</dbReference>
<feature type="domain" description="DUF58" evidence="1">
    <location>
        <begin position="59"/>
        <end position="277"/>
    </location>
</feature>
<protein>
    <submittedName>
        <fullName evidence="2">ATPase</fullName>
    </submittedName>
</protein>
<evidence type="ECO:0000259" key="1">
    <source>
        <dbReference type="Pfam" id="PF01882"/>
    </source>
</evidence>
<dbReference type="InterPro" id="IPR036465">
    <property type="entry name" value="vWFA_dom_sf"/>
</dbReference>
<gene>
    <name evidence="2" type="ordered locus">TERTU_2431</name>
</gene>
<dbReference type="EMBL" id="CP001614">
    <property type="protein sequence ID" value="ACR14013.1"/>
    <property type="molecule type" value="Genomic_DNA"/>
</dbReference>
<dbReference type="InterPro" id="IPR002881">
    <property type="entry name" value="DUF58"/>
</dbReference>
<organism evidence="2 3">
    <name type="scientific">Teredinibacter turnerae (strain ATCC 39867 / T7901)</name>
    <dbReference type="NCBI Taxonomy" id="377629"/>
    <lineage>
        <taxon>Bacteria</taxon>
        <taxon>Pseudomonadati</taxon>
        <taxon>Pseudomonadota</taxon>
        <taxon>Gammaproteobacteria</taxon>
        <taxon>Cellvibrionales</taxon>
        <taxon>Cellvibrionaceae</taxon>
        <taxon>Teredinibacter</taxon>
    </lineage>
</organism>
<dbReference type="STRING" id="377629.TERTU_2431"/>
<dbReference type="OrthoDB" id="9776116at2"/>
<dbReference type="Pfam" id="PF01882">
    <property type="entry name" value="DUF58"/>
    <property type="match status" value="1"/>
</dbReference>
<dbReference type="HOGENOM" id="CLU_054927_1_0_6"/>
<dbReference type="KEGG" id="ttu:TERTU_2431"/>
<dbReference type="Proteomes" id="UP000009080">
    <property type="component" value="Chromosome"/>
</dbReference>
<accession>C5BKZ6</accession>
<evidence type="ECO:0000313" key="3">
    <source>
        <dbReference type="Proteomes" id="UP000009080"/>
    </source>
</evidence>